<dbReference type="GO" id="GO:0003677">
    <property type="term" value="F:DNA binding"/>
    <property type="evidence" value="ECO:0007669"/>
    <property type="project" value="UniProtKB-KW"/>
</dbReference>
<dbReference type="SMART" id="SM00421">
    <property type="entry name" value="HTH_LUXR"/>
    <property type="match status" value="1"/>
</dbReference>
<name>A0A369NP55_EGGLN</name>
<reference evidence="4 5" key="1">
    <citation type="journal article" date="2018" name="Elife">
        <title>Discovery and characterization of a prevalent human gut bacterial enzyme sufficient for the inactivation of a family of plant toxins.</title>
        <authorList>
            <person name="Koppel N."/>
            <person name="Bisanz J.E."/>
            <person name="Pandelia M.E."/>
            <person name="Turnbaugh P.J."/>
            <person name="Balskus E.P."/>
        </authorList>
    </citation>
    <scope>NUCLEOTIDE SEQUENCE [LARGE SCALE GENOMIC DNA]</scope>
    <source>
        <strain evidence="4 5">FAA1-1-60AUCSF</strain>
    </source>
</reference>
<organism evidence="4 5">
    <name type="scientific">Eggerthella lenta</name>
    <name type="common">Eubacterium lentum</name>
    <dbReference type="NCBI Taxonomy" id="84112"/>
    <lineage>
        <taxon>Bacteria</taxon>
        <taxon>Bacillati</taxon>
        <taxon>Actinomycetota</taxon>
        <taxon>Coriobacteriia</taxon>
        <taxon>Eggerthellales</taxon>
        <taxon>Eggerthellaceae</taxon>
        <taxon>Eggerthella</taxon>
    </lineage>
</organism>
<accession>A0A369NP55</accession>
<dbReference type="Proteomes" id="UP000253857">
    <property type="component" value="Unassembled WGS sequence"/>
</dbReference>
<dbReference type="InterPro" id="IPR016032">
    <property type="entry name" value="Sig_transdc_resp-reg_C-effctor"/>
</dbReference>
<dbReference type="CDD" id="cd06170">
    <property type="entry name" value="LuxR_C_like"/>
    <property type="match status" value="1"/>
</dbReference>
<dbReference type="PANTHER" id="PTHR44688">
    <property type="entry name" value="DNA-BINDING TRANSCRIPTIONAL ACTIVATOR DEVR_DOSR"/>
    <property type="match status" value="1"/>
</dbReference>
<keyword evidence="1" id="KW-0805">Transcription regulation</keyword>
<evidence type="ECO:0000256" key="3">
    <source>
        <dbReference type="ARBA" id="ARBA00023163"/>
    </source>
</evidence>
<dbReference type="PROSITE" id="PS50043">
    <property type="entry name" value="HTH_LUXR_2"/>
    <property type="match status" value="1"/>
</dbReference>
<dbReference type="Gene3D" id="1.10.10.10">
    <property type="entry name" value="Winged helix-like DNA-binding domain superfamily/Winged helix DNA-binding domain"/>
    <property type="match status" value="1"/>
</dbReference>
<evidence type="ECO:0000256" key="1">
    <source>
        <dbReference type="ARBA" id="ARBA00023015"/>
    </source>
</evidence>
<dbReference type="PRINTS" id="PR00038">
    <property type="entry name" value="HTHLUXR"/>
</dbReference>
<evidence type="ECO:0000313" key="4">
    <source>
        <dbReference type="EMBL" id="RDB85011.1"/>
    </source>
</evidence>
<dbReference type="RefSeq" id="WP_015760345.1">
    <property type="nucleotide sequence ID" value="NZ_AP031442.1"/>
</dbReference>
<evidence type="ECO:0000313" key="5">
    <source>
        <dbReference type="Proteomes" id="UP000253857"/>
    </source>
</evidence>
<keyword evidence="3" id="KW-0804">Transcription</keyword>
<protein>
    <submittedName>
        <fullName evidence="4">LuxR family transcriptional regulator</fullName>
    </submittedName>
</protein>
<dbReference type="PANTHER" id="PTHR44688:SF16">
    <property type="entry name" value="DNA-BINDING TRANSCRIPTIONAL ACTIVATOR DEVR_DOSR"/>
    <property type="match status" value="1"/>
</dbReference>
<sequence length="509" mass="53043">MEHRRGIVNACGAASAAGLSLILLWCTLMGHTPGFLLSSLGLAEWVNARTFWLTGILVVAAVLTAAPRWVAAHEGSLAFVMPVMAAVGTGCFALSFHQDFFSPTILATCGLVLAGLGYFWFASRFVILLATTQGFACVVWCIVAAFPLRQLMSLALDGFIDPAQQVVVAIALPCLAAACFEAARAAGARQGAARAAGAEPATGPSPAPGAAGGAEPSARQRQAAGDMVAVLVIVGVLLAMVRIFGPSGVWGDSNTTYFDALGRIPAISVLTVCLAAFAWLALLLMAKQPASVRFQPPILVVIAGLFVVVVRAQLGDVPSVLLDSIVQLNDPFAHLLFWSAVAAACTLLPLPENRIVGIAGLAYAAASVVWVVFLRGSAVVETVVILVVVALVMNRSWLASLVRGRGRDGAAADDAAADGAADDAASRLTRSIVARCQEVAAAYALSPRETEVFMLLAQGRTCSFVQEELVLAESTVKTHMSHIYAKLGVSGRQEMMDLLFGETKGGIDA</sequence>
<dbReference type="InterPro" id="IPR036388">
    <property type="entry name" value="WH-like_DNA-bd_sf"/>
</dbReference>
<comment type="caution">
    <text evidence="4">The sequence shown here is derived from an EMBL/GenBank/DDBJ whole genome shotgun (WGS) entry which is preliminary data.</text>
</comment>
<dbReference type="AlphaFoldDB" id="A0A369NP55"/>
<dbReference type="Pfam" id="PF00196">
    <property type="entry name" value="GerE"/>
    <property type="match status" value="1"/>
</dbReference>
<dbReference type="SUPFAM" id="SSF46894">
    <property type="entry name" value="C-terminal effector domain of the bipartite response regulators"/>
    <property type="match status" value="1"/>
</dbReference>
<dbReference type="EMBL" id="PPTY01000013">
    <property type="protein sequence ID" value="RDB85011.1"/>
    <property type="molecule type" value="Genomic_DNA"/>
</dbReference>
<gene>
    <name evidence="4" type="ORF">C1871_08915</name>
</gene>
<dbReference type="InterPro" id="IPR000792">
    <property type="entry name" value="Tscrpt_reg_LuxR_C"/>
</dbReference>
<proteinExistence type="predicted"/>
<keyword evidence="2" id="KW-0238">DNA-binding</keyword>
<evidence type="ECO:0000256" key="2">
    <source>
        <dbReference type="ARBA" id="ARBA00023125"/>
    </source>
</evidence>
<dbReference type="GO" id="GO:0006355">
    <property type="term" value="P:regulation of DNA-templated transcription"/>
    <property type="evidence" value="ECO:0007669"/>
    <property type="project" value="InterPro"/>
</dbReference>